<comment type="caution">
    <text evidence="1">The sequence shown here is derived from an EMBL/GenBank/DDBJ whole genome shotgun (WGS) entry which is preliminary data.</text>
</comment>
<evidence type="ECO:0000313" key="1">
    <source>
        <dbReference type="EMBL" id="KKK93660.1"/>
    </source>
</evidence>
<gene>
    <name evidence="1" type="ORF">LCGC14_2690680</name>
</gene>
<reference evidence="1" key="1">
    <citation type="journal article" date="2015" name="Nature">
        <title>Complex archaea that bridge the gap between prokaryotes and eukaryotes.</title>
        <authorList>
            <person name="Spang A."/>
            <person name="Saw J.H."/>
            <person name="Jorgensen S.L."/>
            <person name="Zaremba-Niedzwiedzka K."/>
            <person name="Martijn J."/>
            <person name="Lind A.E."/>
            <person name="van Eijk R."/>
            <person name="Schleper C."/>
            <person name="Guy L."/>
            <person name="Ettema T.J."/>
        </authorList>
    </citation>
    <scope>NUCLEOTIDE SEQUENCE</scope>
</reference>
<organism evidence="1">
    <name type="scientific">marine sediment metagenome</name>
    <dbReference type="NCBI Taxonomy" id="412755"/>
    <lineage>
        <taxon>unclassified sequences</taxon>
        <taxon>metagenomes</taxon>
        <taxon>ecological metagenomes</taxon>
    </lineage>
</organism>
<dbReference type="AlphaFoldDB" id="A0A0F9A641"/>
<dbReference type="EMBL" id="LAZR01047681">
    <property type="protein sequence ID" value="KKK93660.1"/>
    <property type="molecule type" value="Genomic_DNA"/>
</dbReference>
<proteinExistence type="predicted"/>
<protein>
    <submittedName>
        <fullName evidence="1">Uncharacterized protein</fullName>
    </submittedName>
</protein>
<feature type="non-terminal residue" evidence="1">
    <location>
        <position position="65"/>
    </location>
</feature>
<name>A0A0F9A641_9ZZZZ</name>
<accession>A0A0F9A641</accession>
<sequence>MKLTDKPKTLKPFEFRGNFETYTVVAVPGQVQAAANHLTTDLLGPYQVQREIVVPDFKQTDALFG</sequence>